<dbReference type="Proteomes" id="UP000196317">
    <property type="component" value="Unassembled WGS sequence"/>
</dbReference>
<dbReference type="AlphaFoldDB" id="A0A1Y5MMK4"/>
<keyword evidence="5 9" id="KW-0067">ATP-binding</keyword>
<comment type="pathway">
    <text evidence="1">Amino-acid biosynthesis; L-asparagine biosynthesis; L-asparagine from L-aspartate (L-Gln route): step 1/1.</text>
</comment>
<dbReference type="InterPro" id="IPR006426">
    <property type="entry name" value="Asn_synth_AEB"/>
</dbReference>
<dbReference type="InterPro" id="IPR014729">
    <property type="entry name" value="Rossmann-like_a/b/a_fold"/>
</dbReference>
<keyword evidence="4 9" id="KW-0547">Nucleotide-binding</keyword>
<dbReference type="GO" id="GO:0005524">
    <property type="term" value="F:ATP binding"/>
    <property type="evidence" value="ECO:0007669"/>
    <property type="project" value="UniProtKB-KW"/>
</dbReference>
<dbReference type="EMBL" id="NDYN01000002">
    <property type="protein sequence ID" value="OUT08554.1"/>
    <property type="molecule type" value="Genomic_DNA"/>
</dbReference>
<evidence type="ECO:0000256" key="10">
    <source>
        <dbReference type="PIRSR" id="PIRSR001589-3"/>
    </source>
</evidence>
<feature type="binding site" evidence="9">
    <location>
        <begin position="369"/>
        <end position="370"/>
    </location>
    <ligand>
        <name>ATP</name>
        <dbReference type="ChEBI" id="CHEBI:30616"/>
    </ligand>
</feature>
<dbReference type="SUPFAM" id="SSF52402">
    <property type="entry name" value="Adenine nucleotide alpha hydrolases-like"/>
    <property type="match status" value="1"/>
</dbReference>
<feature type="domain" description="Glutamine amidotransferase type-2" evidence="11">
    <location>
        <begin position="2"/>
        <end position="216"/>
    </location>
</feature>
<dbReference type="CDD" id="cd00712">
    <property type="entry name" value="AsnB"/>
    <property type="match status" value="1"/>
</dbReference>
<evidence type="ECO:0000256" key="6">
    <source>
        <dbReference type="ARBA" id="ARBA00022962"/>
    </source>
</evidence>
<dbReference type="InterPro" id="IPR017932">
    <property type="entry name" value="GATase_2_dom"/>
</dbReference>
<evidence type="ECO:0000256" key="5">
    <source>
        <dbReference type="ARBA" id="ARBA00022840"/>
    </source>
</evidence>
<protein>
    <recommendedName>
        <fullName evidence="3">asparagine synthase (glutamine-hydrolyzing)</fullName>
        <ecNumber evidence="3">6.3.5.4</ecNumber>
    </recommendedName>
</protein>
<dbReference type="CDD" id="cd01991">
    <property type="entry name" value="Asn_synthase_B_C"/>
    <property type="match status" value="1"/>
</dbReference>
<dbReference type="Gene3D" id="3.60.20.10">
    <property type="entry name" value="Glutamine Phosphoribosylpyrophosphate, subunit 1, domain 1"/>
    <property type="match status" value="1"/>
</dbReference>
<dbReference type="InterPro" id="IPR001962">
    <property type="entry name" value="Asn_synthase"/>
</dbReference>
<comment type="caution">
    <text evidence="12">The sequence shown here is derived from an EMBL/GenBank/DDBJ whole genome shotgun (WGS) entry which is preliminary data.</text>
</comment>
<dbReference type="InterPro" id="IPR033738">
    <property type="entry name" value="AsnB_N"/>
</dbReference>
<evidence type="ECO:0000256" key="4">
    <source>
        <dbReference type="ARBA" id="ARBA00022741"/>
    </source>
</evidence>
<dbReference type="NCBIfam" id="TIGR01536">
    <property type="entry name" value="asn_synth_AEB"/>
    <property type="match status" value="1"/>
</dbReference>
<keyword evidence="6 8" id="KW-0315">Glutamine amidotransferase</keyword>
<reference evidence="12 13" key="1">
    <citation type="submission" date="2017-04" db="EMBL/GenBank/DDBJ databases">
        <title>Complete genome of Campylobacter concisus ATCC 33237T and draft genomes for an additional eight well characterized C. concisus strains.</title>
        <authorList>
            <person name="Cornelius A.J."/>
            <person name="Miller W.G."/>
            <person name="Lastovica A.J."/>
            <person name="On S.L."/>
            <person name="French N.P."/>
            <person name="Vandenberg O."/>
            <person name="Biggs P.J."/>
        </authorList>
    </citation>
    <scope>NUCLEOTIDE SEQUENCE [LARGE SCALE GENOMIC DNA]</scope>
    <source>
        <strain evidence="12 13">CCUG 19995</strain>
    </source>
</reference>
<dbReference type="PANTHER" id="PTHR43284">
    <property type="entry name" value="ASPARAGINE SYNTHETASE (GLUTAMINE-HYDROLYZING)"/>
    <property type="match status" value="1"/>
</dbReference>
<dbReference type="InterPro" id="IPR051786">
    <property type="entry name" value="ASN_synthetase/amidase"/>
</dbReference>
<evidence type="ECO:0000313" key="12">
    <source>
        <dbReference type="EMBL" id="OUT08554.1"/>
    </source>
</evidence>
<dbReference type="PROSITE" id="PS51278">
    <property type="entry name" value="GATASE_TYPE_2"/>
    <property type="match status" value="1"/>
</dbReference>
<dbReference type="Pfam" id="PF00733">
    <property type="entry name" value="Asn_synthase"/>
    <property type="match status" value="1"/>
</dbReference>
<keyword evidence="8" id="KW-0061">Asparagine biosynthesis</keyword>
<keyword evidence="8" id="KW-0028">Amino-acid biosynthesis</keyword>
<evidence type="ECO:0000256" key="9">
    <source>
        <dbReference type="PIRSR" id="PIRSR001589-2"/>
    </source>
</evidence>
<dbReference type="Gene3D" id="3.40.50.620">
    <property type="entry name" value="HUPs"/>
    <property type="match status" value="1"/>
</dbReference>
<dbReference type="SUPFAM" id="SSF56235">
    <property type="entry name" value="N-terminal nucleophile aminohydrolases (Ntn hydrolases)"/>
    <property type="match status" value="1"/>
</dbReference>
<dbReference type="Pfam" id="PF13537">
    <property type="entry name" value="GATase_7"/>
    <property type="match status" value="1"/>
</dbReference>
<dbReference type="GO" id="GO:0004066">
    <property type="term" value="F:asparagine synthase (glutamine-hydrolyzing) activity"/>
    <property type="evidence" value="ECO:0007669"/>
    <property type="project" value="UniProtKB-EC"/>
</dbReference>
<evidence type="ECO:0000313" key="13">
    <source>
        <dbReference type="Proteomes" id="UP000196317"/>
    </source>
</evidence>
<dbReference type="EC" id="6.3.5.4" evidence="3"/>
<organism evidence="12 13">
    <name type="scientific">Campylobacter concisus</name>
    <dbReference type="NCBI Taxonomy" id="199"/>
    <lineage>
        <taxon>Bacteria</taxon>
        <taxon>Pseudomonadati</taxon>
        <taxon>Campylobacterota</taxon>
        <taxon>Epsilonproteobacteria</taxon>
        <taxon>Campylobacterales</taxon>
        <taxon>Campylobacteraceae</taxon>
        <taxon>Campylobacter</taxon>
    </lineage>
</organism>
<evidence type="ECO:0000256" key="3">
    <source>
        <dbReference type="ARBA" id="ARBA00012737"/>
    </source>
</evidence>
<evidence type="ECO:0000256" key="7">
    <source>
        <dbReference type="ARBA" id="ARBA00048741"/>
    </source>
</evidence>
<feature type="active site" description="For GATase activity" evidence="8">
    <location>
        <position position="2"/>
    </location>
</feature>
<dbReference type="GO" id="GO:0006529">
    <property type="term" value="P:asparagine biosynthetic process"/>
    <property type="evidence" value="ECO:0007669"/>
    <property type="project" value="UniProtKB-KW"/>
</dbReference>
<gene>
    <name evidence="12" type="ORF">B9N65_03550</name>
</gene>
<evidence type="ECO:0000256" key="8">
    <source>
        <dbReference type="PIRSR" id="PIRSR001589-1"/>
    </source>
</evidence>
<dbReference type="GO" id="GO:0005829">
    <property type="term" value="C:cytosol"/>
    <property type="evidence" value="ECO:0007669"/>
    <property type="project" value="TreeGrafter"/>
</dbReference>
<dbReference type="RefSeq" id="WP_087582830.1">
    <property type="nucleotide sequence ID" value="NZ_NDYN01000002.1"/>
</dbReference>
<evidence type="ECO:0000256" key="1">
    <source>
        <dbReference type="ARBA" id="ARBA00005187"/>
    </source>
</evidence>
<comment type="catalytic activity">
    <reaction evidence="7">
        <text>L-aspartate + L-glutamine + ATP + H2O = L-asparagine + L-glutamate + AMP + diphosphate + H(+)</text>
        <dbReference type="Rhea" id="RHEA:12228"/>
        <dbReference type="ChEBI" id="CHEBI:15377"/>
        <dbReference type="ChEBI" id="CHEBI:15378"/>
        <dbReference type="ChEBI" id="CHEBI:29985"/>
        <dbReference type="ChEBI" id="CHEBI:29991"/>
        <dbReference type="ChEBI" id="CHEBI:30616"/>
        <dbReference type="ChEBI" id="CHEBI:33019"/>
        <dbReference type="ChEBI" id="CHEBI:58048"/>
        <dbReference type="ChEBI" id="CHEBI:58359"/>
        <dbReference type="ChEBI" id="CHEBI:456215"/>
        <dbReference type="EC" id="6.3.5.4"/>
    </reaction>
</comment>
<dbReference type="PIRSF" id="PIRSF001589">
    <property type="entry name" value="Asn_synthetase_glu-h"/>
    <property type="match status" value="1"/>
</dbReference>
<name>A0A1Y5MMK4_9BACT</name>
<feature type="binding site" evidence="9">
    <location>
        <position position="103"/>
    </location>
    <ligand>
        <name>L-glutamine</name>
        <dbReference type="ChEBI" id="CHEBI:58359"/>
    </ligand>
</feature>
<dbReference type="PANTHER" id="PTHR43284:SF1">
    <property type="entry name" value="ASPARAGINE SYNTHETASE"/>
    <property type="match status" value="1"/>
</dbReference>
<proteinExistence type="inferred from homology"/>
<comment type="similarity">
    <text evidence="2">Belongs to the asparagine synthetase family.</text>
</comment>
<accession>A0A1Y5MMK4</accession>
<dbReference type="InterPro" id="IPR029055">
    <property type="entry name" value="Ntn_hydrolases_N"/>
</dbReference>
<evidence type="ECO:0000259" key="11">
    <source>
        <dbReference type="PROSITE" id="PS51278"/>
    </source>
</evidence>
<feature type="site" description="Important for beta-aspartyl-AMP intermediate formation" evidence="10">
    <location>
        <position position="371"/>
    </location>
</feature>
<sequence>MCGLAGFCDFNKKHGMDNLISMTDVLRHRGPNDSGYEFFENENFNLGLGHRRLSIQDISKHGHQPMFDKTGQYIIIYNGEIYNFKEFYDELLGDGVKFNSNSDTEVILYLYIKYGDDFIKKLIGMFSIVIYDVKDQKIKVFIDRAGVKPFYYYFKNGLFAFASELKSFFCIKEIDKKIDPNALGLYFQYSYIPAPYSIFENIHKLPAGNMLEFDLRSMSYTKKQYWSVEEYYNKEKTGKEYEVIKKEVSELLLSAFKYRLVSDVPVGIFLSGGYDSSAVAAILQSNSSVKLKTFSIGFDNKNFDEAPYAKDIANFLNTEHYEYYVTQKDCLDLVDQLCVINDEPMGDVSSIPTYFVSKFAKEHVSVVLSGDGGDEIFGGYPKYFIGNKVYRLSSKVPSFVKKAVKSFLLLLDIKILEKIFLKLTGQKMTNFSGKFRKFINILGTKAESVFKISSQYFLKEDVSKFIKNYSSEYKTTYDKFGCVSGDYFDKSMCIDFQTYMYQILMKVDRASMAVSLESREPFLDQRIIEYLAQIPSSVKLKNGPKGILKDIVYDYIPKNLLDRPKQGFVPPFEDWLNGDLKNFVDDYSNKDFIEDQGIFCHAEVVKLKKEFYEEKKSGYKLWLFLIFQLWYKQWMINER</sequence>
<feature type="binding site" evidence="9">
    <location>
        <position position="296"/>
    </location>
    <ligand>
        <name>ATP</name>
        <dbReference type="ChEBI" id="CHEBI:30616"/>
    </ligand>
</feature>
<evidence type="ECO:0000256" key="2">
    <source>
        <dbReference type="ARBA" id="ARBA00005752"/>
    </source>
</evidence>